<feature type="transmembrane region" description="Helical" evidence="1">
    <location>
        <begin position="57"/>
        <end position="80"/>
    </location>
</feature>
<sequence>MKEEWVIGLMLSLVGGGIVCWIFLKALRWWLGDSPKPRLSEGSKGVPPWITGVIERLFFTILIGLEVSAGPTAMIGWLGLKLATNWNHPDWKGKPNARTHALSALLGGLISMLFAMLGGLICAGTLEI</sequence>
<gene>
    <name evidence="2" type="ORF">PS862_04133</name>
</gene>
<evidence type="ECO:0000313" key="3">
    <source>
        <dbReference type="Proteomes" id="UP000385207"/>
    </source>
</evidence>
<dbReference type="OrthoDB" id="7107974at2"/>
<accession>A0A5E7MNW5</accession>
<proteinExistence type="predicted"/>
<dbReference type="EMBL" id="CABVII010000019">
    <property type="protein sequence ID" value="VVP26484.1"/>
    <property type="molecule type" value="Genomic_DNA"/>
</dbReference>
<organism evidence="2 3">
    <name type="scientific">Pseudomonas fluorescens</name>
    <dbReference type="NCBI Taxonomy" id="294"/>
    <lineage>
        <taxon>Bacteria</taxon>
        <taxon>Pseudomonadati</taxon>
        <taxon>Pseudomonadota</taxon>
        <taxon>Gammaproteobacteria</taxon>
        <taxon>Pseudomonadales</taxon>
        <taxon>Pseudomonadaceae</taxon>
        <taxon>Pseudomonas</taxon>
    </lineage>
</organism>
<keyword evidence="1" id="KW-0472">Membrane</keyword>
<evidence type="ECO:0000256" key="1">
    <source>
        <dbReference type="SAM" id="Phobius"/>
    </source>
</evidence>
<dbReference type="RefSeq" id="WP_150784663.1">
    <property type="nucleotide sequence ID" value="NZ_CABVII010000019.1"/>
</dbReference>
<keyword evidence="1" id="KW-1133">Transmembrane helix</keyword>
<dbReference type="Proteomes" id="UP000385207">
    <property type="component" value="Unassembled WGS sequence"/>
</dbReference>
<name>A0A5E7MNW5_PSEFL</name>
<evidence type="ECO:0000313" key="2">
    <source>
        <dbReference type="EMBL" id="VVP26484.1"/>
    </source>
</evidence>
<keyword evidence="1" id="KW-0812">Transmembrane</keyword>
<protein>
    <submittedName>
        <fullName evidence="2">Uncharacterized protein</fullName>
    </submittedName>
</protein>
<dbReference type="AlphaFoldDB" id="A0A5E7MNW5"/>
<reference evidence="2 3" key="1">
    <citation type="submission" date="2019-09" db="EMBL/GenBank/DDBJ databases">
        <authorList>
            <person name="Chandra G."/>
            <person name="Truman W A."/>
        </authorList>
    </citation>
    <scope>NUCLEOTIDE SEQUENCE [LARGE SCALE GENOMIC DNA]</scope>
    <source>
        <strain evidence="2">PS862</strain>
    </source>
</reference>
<feature type="transmembrane region" description="Helical" evidence="1">
    <location>
        <begin position="6"/>
        <end position="24"/>
    </location>
</feature>
<feature type="transmembrane region" description="Helical" evidence="1">
    <location>
        <begin position="100"/>
        <end position="126"/>
    </location>
</feature>